<evidence type="ECO:0000313" key="2">
    <source>
        <dbReference type="EMBL" id="RJY18792.1"/>
    </source>
</evidence>
<organism evidence="2 3">
    <name type="scientific">Parashewanella spongiae</name>
    <dbReference type="NCBI Taxonomy" id="342950"/>
    <lineage>
        <taxon>Bacteria</taxon>
        <taxon>Pseudomonadati</taxon>
        <taxon>Pseudomonadota</taxon>
        <taxon>Gammaproteobacteria</taxon>
        <taxon>Alteromonadales</taxon>
        <taxon>Shewanellaceae</taxon>
        <taxon>Parashewanella</taxon>
    </lineage>
</organism>
<accession>A0A3A6UIA4</accession>
<comment type="caution">
    <text evidence="2">The sequence shown here is derived from an EMBL/GenBank/DDBJ whole genome shotgun (WGS) entry which is preliminary data.</text>
</comment>
<feature type="transmembrane region" description="Helical" evidence="1">
    <location>
        <begin position="28"/>
        <end position="49"/>
    </location>
</feature>
<protein>
    <submittedName>
        <fullName evidence="2">Uncharacterized protein</fullName>
    </submittedName>
</protein>
<keyword evidence="1" id="KW-0812">Transmembrane</keyword>
<sequence length="88" mass="10138">MNVCKLNAALYAAGYIQVMNGSTKNDNWLTTFVTTFFSLALAYFSLSFVGYEEPVLNTMPYYIFLLVQSILVAGFYFILIKVFRWLYS</sequence>
<keyword evidence="1" id="KW-0472">Membrane</keyword>
<keyword evidence="1" id="KW-1133">Transmembrane helix</keyword>
<dbReference type="AlphaFoldDB" id="A0A3A6UIA4"/>
<keyword evidence="3" id="KW-1185">Reference proteome</keyword>
<gene>
    <name evidence="2" type="ORF">D5R81_03740</name>
</gene>
<dbReference type="Proteomes" id="UP000273022">
    <property type="component" value="Unassembled WGS sequence"/>
</dbReference>
<proteinExistence type="predicted"/>
<feature type="transmembrane region" description="Helical" evidence="1">
    <location>
        <begin position="61"/>
        <end position="83"/>
    </location>
</feature>
<evidence type="ECO:0000256" key="1">
    <source>
        <dbReference type="SAM" id="Phobius"/>
    </source>
</evidence>
<evidence type="ECO:0000313" key="3">
    <source>
        <dbReference type="Proteomes" id="UP000273022"/>
    </source>
</evidence>
<name>A0A3A6UIA4_9GAMM</name>
<dbReference type="EMBL" id="QYYH01000015">
    <property type="protein sequence ID" value="RJY18792.1"/>
    <property type="molecule type" value="Genomic_DNA"/>
</dbReference>
<reference evidence="2 3" key="1">
    <citation type="submission" date="2018-09" db="EMBL/GenBank/DDBJ databases">
        <title>Phylogeny of the Shewanellaceae, and recommendation for two new genera, Pseudoshewanella and Parashewanella.</title>
        <authorList>
            <person name="Wang G."/>
        </authorList>
    </citation>
    <scope>NUCLEOTIDE SEQUENCE [LARGE SCALE GENOMIC DNA]</scope>
    <source>
        <strain evidence="2 3">KCTC 22492</strain>
    </source>
</reference>